<evidence type="ECO:0000313" key="4">
    <source>
        <dbReference type="EMBL" id="TWE11340.1"/>
    </source>
</evidence>
<dbReference type="PANTHER" id="PTHR43441:SF10">
    <property type="entry name" value="ACETYLTRANSFERASE"/>
    <property type="match status" value="1"/>
</dbReference>
<dbReference type="Gene3D" id="3.90.79.10">
    <property type="entry name" value="Nucleoside Triphosphate Pyrophosphohydrolase"/>
    <property type="match status" value="1"/>
</dbReference>
<dbReference type="Pfam" id="PF00293">
    <property type="entry name" value="NUDIX"/>
    <property type="match status" value="1"/>
</dbReference>
<keyword evidence="1" id="KW-0378">Hydrolase</keyword>
<accession>A0A561E700</accession>
<protein>
    <submittedName>
        <fullName evidence="4">RimJ/RimL family protein N-acetyltransferase</fullName>
    </submittedName>
</protein>
<reference evidence="4 5" key="1">
    <citation type="submission" date="2019-06" db="EMBL/GenBank/DDBJ databases">
        <title>Sequencing the genomes of 1000 actinobacteria strains.</title>
        <authorList>
            <person name="Klenk H.-P."/>
        </authorList>
    </citation>
    <scope>NUCLEOTIDE SEQUENCE [LARGE SCALE GENOMIC DNA]</scope>
    <source>
        <strain evidence="4 5">DSM 19560</strain>
    </source>
</reference>
<dbReference type="InterPro" id="IPR000086">
    <property type="entry name" value="NUDIX_hydrolase_dom"/>
</dbReference>
<dbReference type="PROSITE" id="PS51462">
    <property type="entry name" value="NUDIX"/>
    <property type="match status" value="1"/>
</dbReference>
<evidence type="ECO:0000259" key="3">
    <source>
        <dbReference type="PROSITE" id="PS51462"/>
    </source>
</evidence>
<dbReference type="Proteomes" id="UP000318297">
    <property type="component" value="Unassembled WGS sequence"/>
</dbReference>
<dbReference type="InterPro" id="IPR051908">
    <property type="entry name" value="Ribosomal_N-acetyltransferase"/>
</dbReference>
<sequence>MASVPPPAQPTLAADGVVLRPWRDDDVDPARLQHDAEIARWFGFVEVTPPAEQQADAIRRWREGYENGRSTVSFVIDVDGQVAGTVEVRTRPDNTSTGQLSWALFPAYRGRGLAQQSVRMLIDYAFADLGLRRVEAYVDPRNRRSLRTASAAGLRKEGLLRDYELRPDGWSDAFLLSRLVTDPQPRTREAFTAWLNNSLPTKRAIAQALVRDAQGRVLTCELVYKKFWDLPGGVVDPFESPATAVLRELREELGVTGRIRSLAVVSWLPAWRGWDDAMLYLFDITLPEHDLDSPVLQPREIKAIHWCDQAELAQHAADYTARLVQRGIQAVDEEGATAYLENGFDPHW</sequence>
<keyword evidence="5" id="KW-1185">Reference proteome</keyword>
<dbReference type="InterPro" id="IPR016181">
    <property type="entry name" value="Acyl_CoA_acyltransferase"/>
</dbReference>
<dbReference type="EMBL" id="VIVQ01000001">
    <property type="protein sequence ID" value="TWE11340.1"/>
    <property type="molecule type" value="Genomic_DNA"/>
</dbReference>
<dbReference type="GO" id="GO:0016787">
    <property type="term" value="F:hydrolase activity"/>
    <property type="evidence" value="ECO:0007669"/>
    <property type="project" value="UniProtKB-KW"/>
</dbReference>
<dbReference type="PROSITE" id="PS00893">
    <property type="entry name" value="NUDIX_BOX"/>
    <property type="match status" value="1"/>
</dbReference>
<evidence type="ECO:0000313" key="5">
    <source>
        <dbReference type="Proteomes" id="UP000318297"/>
    </source>
</evidence>
<evidence type="ECO:0000256" key="1">
    <source>
        <dbReference type="ARBA" id="ARBA00022801"/>
    </source>
</evidence>
<dbReference type="OrthoDB" id="4247482at2"/>
<evidence type="ECO:0000259" key="2">
    <source>
        <dbReference type="PROSITE" id="PS51186"/>
    </source>
</evidence>
<dbReference type="Gene3D" id="3.40.630.30">
    <property type="match status" value="1"/>
</dbReference>
<feature type="domain" description="N-acetyltransferase" evidence="2">
    <location>
        <begin position="17"/>
        <end position="181"/>
    </location>
</feature>
<dbReference type="InterPro" id="IPR015797">
    <property type="entry name" value="NUDIX_hydrolase-like_dom_sf"/>
</dbReference>
<proteinExistence type="predicted"/>
<organism evidence="4 5">
    <name type="scientific">Rudaeicoccus suwonensis</name>
    <dbReference type="NCBI Taxonomy" id="657409"/>
    <lineage>
        <taxon>Bacteria</taxon>
        <taxon>Bacillati</taxon>
        <taxon>Actinomycetota</taxon>
        <taxon>Actinomycetes</taxon>
        <taxon>Micrococcales</taxon>
        <taxon>Dermacoccaceae</taxon>
        <taxon>Rudaeicoccus</taxon>
    </lineage>
</organism>
<dbReference type="AlphaFoldDB" id="A0A561E700"/>
<gene>
    <name evidence="4" type="ORF">BKA23_0102</name>
</gene>
<dbReference type="PANTHER" id="PTHR43441">
    <property type="entry name" value="RIBOSOMAL-PROTEIN-SERINE ACETYLTRANSFERASE"/>
    <property type="match status" value="1"/>
</dbReference>
<dbReference type="GO" id="GO:0005737">
    <property type="term" value="C:cytoplasm"/>
    <property type="evidence" value="ECO:0007669"/>
    <property type="project" value="TreeGrafter"/>
</dbReference>
<dbReference type="SUPFAM" id="SSF55811">
    <property type="entry name" value="Nudix"/>
    <property type="match status" value="1"/>
</dbReference>
<dbReference type="RefSeq" id="WP_145224529.1">
    <property type="nucleotide sequence ID" value="NZ_VIVQ01000001.1"/>
</dbReference>
<keyword evidence="4" id="KW-0808">Transferase</keyword>
<dbReference type="SUPFAM" id="SSF55729">
    <property type="entry name" value="Acyl-CoA N-acyltransferases (Nat)"/>
    <property type="match status" value="1"/>
</dbReference>
<comment type="caution">
    <text evidence="4">The sequence shown here is derived from an EMBL/GenBank/DDBJ whole genome shotgun (WGS) entry which is preliminary data.</text>
</comment>
<name>A0A561E700_9MICO</name>
<feature type="domain" description="Nudix hydrolase" evidence="3">
    <location>
        <begin position="200"/>
        <end position="329"/>
    </location>
</feature>
<dbReference type="CDD" id="cd18876">
    <property type="entry name" value="NUDIX_Hydrolase"/>
    <property type="match status" value="1"/>
</dbReference>
<dbReference type="InterPro" id="IPR020084">
    <property type="entry name" value="NUDIX_hydrolase_CS"/>
</dbReference>
<dbReference type="GO" id="GO:0008999">
    <property type="term" value="F:protein-N-terminal-alanine acetyltransferase activity"/>
    <property type="evidence" value="ECO:0007669"/>
    <property type="project" value="TreeGrafter"/>
</dbReference>
<dbReference type="PROSITE" id="PS51186">
    <property type="entry name" value="GNAT"/>
    <property type="match status" value="1"/>
</dbReference>
<dbReference type="Pfam" id="PF13302">
    <property type="entry name" value="Acetyltransf_3"/>
    <property type="match status" value="1"/>
</dbReference>
<dbReference type="GO" id="GO:1990189">
    <property type="term" value="F:protein N-terminal-serine acetyltransferase activity"/>
    <property type="evidence" value="ECO:0007669"/>
    <property type="project" value="TreeGrafter"/>
</dbReference>
<dbReference type="CDD" id="cd04301">
    <property type="entry name" value="NAT_SF"/>
    <property type="match status" value="1"/>
</dbReference>
<dbReference type="InterPro" id="IPR000182">
    <property type="entry name" value="GNAT_dom"/>
</dbReference>